<feature type="transmembrane region" description="Helical" evidence="1">
    <location>
        <begin position="109"/>
        <end position="130"/>
    </location>
</feature>
<feature type="transmembrane region" description="Helical" evidence="1">
    <location>
        <begin position="7"/>
        <end position="28"/>
    </location>
</feature>
<keyword evidence="1" id="KW-0472">Membrane</keyword>
<protein>
    <submittedName>
        <fullName evidence="2">Unannotated protein</fullName>
    </submittedName>
</protein>
<reference evidence="2" key="1">
    <citation type="submission" date="2020-05" db="EMBL/GenBank/DDBJ databases">
        <authorList>
            <person name="Chiriac C."/>
            <person name="Salcher M."/>
            <person name="Ghai R."/>
            <person name="Kavagutti S V."/>
        </authorList>
    </citation>
    <scope>NUCLEOTIDE SEQUENCE</scope>
</reference>
<name>A0A6J6AZ44_9ZZZZ</name>
<dbReference type="EMBL" id="CAEZSH010000004">
    <property type="protein sequence ID" value="CAB4531309.1"/>
    <property type="molecule type" value="Genomic_DNA"/>
</dbReference>
<accession>A0A6J6AZ44</accession>
<sequence>MRFKPSPLVEASASFAIAFLIVIAWLFFDRSIAADVIVGASNIAFIFMFPVFTGWALVGLLIRDRSHWFRAIANIAVTLVMLFGISFLVIPPDAQLSDPKVAAMTEQNIRALIVALLANLIAGTLAYLFFIERAKDKKNSTAYRVINTAPSAPNKRKKK</sequence>
<gene>
    <name evidence="2" type="ORF">UFOPK1410_00074</name>
</gene>
<keyword evidence="1" id="KW-0812">Transmembrane</keyword>
<feature type="transmembrane region" description="Helical" evidence="1">
    <location>
        <begin position="40"/>
        <end position="61"/>
    </location>
</feature>
<proteinExistence type="predicted"/>
<evidence type="ECO:0000313" key="2">
    <source>
        <dbReference type="EMBL" id="CAB4531309.1"/>
    </source>
</evidence>
<keyword evidence="1" id="KW-1133">Transmembrane helix</keyword>
<evidence type="ECO:0000256" key="1">
    <source>
        <dbReference type="SAM" id="Phobius"/>
    </source>
</evidence>
<organism evidence="2">
    <name type="scientific">freshwater metagenome</name>
    <dbReference type="NCBI Taxonomy" id="449393"/>
    <lineage>
        <taxon>unclassified sequences</taxon>
        <taxon>metagenomes</taxon>
        <taxon>ecological metagenomes</taxon>
    </lineage>
</organism>
<feature type="transmembrane region" description="Helical" evidence="1">
    <location>
        <begin position="68"/>
        <end position="89"/>
    </location>
</feature>
<dbReference type="AlphaFoldDB" id="A0A6J6AZ44"/>